<gene>
    <name evidence="1" type="ORF">LCGC14_2438780</name>
</gene>
<accession>A0A0F9BJM7</accession>
<name>A0A0F9BJM7_9ZZZZ</name>
<evidence type="ECO:0000313" key="1">
    <source>
        <dbReference type="EMBL" id="KKL22104.1"/>
    </source>
</evidence>
<dbReference type="AlphaFoldDB" id="A0A0F9BJM7"/>
<dbReference type="EMBL" id="LAZR01037477">
    <property type="protein sequence ID" value="KKL22104.1"/>
    <property type="molecule type" value="Genomic_DNA"/>
</dbReference>
<comment type="caution">
    <text evidence="1">The sequence shown here is derived from an EMBL/GenBank/DDBJ whole genome shotgun (WGS) entry which is preliminary data.</text>
</comment>
<organism evidence="1">
    <name type="scientific">marine sediment metagenome</name>
    <dbReference type="NCBI Taxonomy" id="412755"/>
    <lineage>
        <taxon>unclassified sequences</taxon>
        <taxon>metagenomes</taxon>
        <taxon>ecological metagenomes</taxon>
    </lineage>
</organism>
<protein>
    <submittedName>
        <fullName evidence="1">Uncharacterized protein</fullName>
    </submittedName>
</protein>
<proteinExistence type="predicted"/>
<sequence length="365" mass="41835">MRVFDQVWRFRSGAYSDLTATSVTGMAETIQAGDIYYFAVPDWLSGILFLGNTGSEVSDFVPALWNGDEWVTMQRQRALINAAAGFTWEPGFSFQSAGTVTWGKTREVPMNTRATTTFPESTAPPATVTRFWYRITFPTAGPVLDTVWPMMYNTYTTTDEMAEFLGIADLSEITQPNLDYMRRSIRDQEDWLDHYTRKSWRIQSTVDEGANFNPYGFKPKNQPVIQVTRLGLWNGSSFDILQYGRGEDYWLDPGPGMVFLTMPAFRMRYYSWLLSRYIRSPSSLVLDYIWGADFETHEDAENVSWIIKRLVGADLVRTNDETGIFRSGLEILSKGEKLQSWREEAMDRAEELRSVYMTGLGTGQW</sequence>
<reference evidence="1" key="1">
    <citation type="journal article" date="2015" name="Nature">
        <title>Complex archaea that bridge the gap between prokaryotes and eukaryotes.</title>
        <authorList>
            <person name="Spang A."/>
            <person name="Saw J.H."/>
            <person name="Jorgensen S.L."/>
            <person name="Zaremba-Niedzwiedzka K."/>
            <person name="Martijn J."/>
            <person name="Lind A.E."/>
            <person name="van Eijk R."/>
            <person name="Schleper C."/>
            <person name="Guy L."/>
            <person name="Ettema T.J."/>
        </authorList>
    </citation>
    <scope>NUCLEOTIDE SEQUENCE</scope>
</reference>